<keyword evidence="9" id="KW-1185">Reference proteome</keyword>
<dbReference type="InterPro" id="IPR007652">
    <property type="entry name" value="A1-4-GlycosylTfrase_dom"/>
</dbReference>
<comment type="similarity">
    <text evidence="2">Belongs to the glycosyltransferase 32 family.</text>
</comment>
<gene>
    <name evidence="8" type="ORF">GDO86_010357</name>
</gene>
<dbReference type="OrthoDB" id="407609at2759"/>
<evidence type="ECO:0000256" key="5">
    <source>
        <dbReference type="ARBA" id="ARBA00023034"/>
    </source>
</evidence>
<dbReference type="GO" id="GO:0000139">
    <property type="term" value="C:Golgi membrane"/>
    <property type="evidence" value="ECO:0007669"/>
    <property type="project" value="UniProtKB-SubCell"/>
</dbReference>
<sequence>MSKGLKLFVLLLLIATGGFLYRYPWSQHSTFYMTVLFSQKIKNSDFDQDTIINVQNKQPTETLKNLTERAEVKNYTAVRLSDILSQGNGIMFIETTDRMKPSPLVLCAVESAARVYSNRSVVYFMKGLPDMHGVNEESEAKKIFPTLSSFDNVYFSPLRMEDIFTGTPLLPWYKKVDPKREPYWTHVSADGCRLALIWKYGGIYMDTDIISMRPIPDVNFLAAQSSKFSSNGVFGLSTHHSFSWRCMEDFVQNYNGAVWGNQGPQLFTRVLEQRCEIPNFVSTEDIKCGNISFLNPQRFYPIPYPAWKRYYEVWDKVPTFDNSHALHLWNFMNKEQKMVVPGSNTLVDHLYKQYCPNIYNALKNNENIYPNLTKDTT</sequence>
<evidence type="ECO:0000313" key="9">
    <source>
        <dbReference type="Proteomes" id="UP000812440"/>
    </source>
</evidence>
<evidence type="ECO:0000259" key="7">
    <source>
        <dbReference type="Pfam" id="PF04572"/>
    </source>
</evidence>
<dbReference type="InterPro" id="IPR051981">
    <property type="entry name" value="Glycosyltransf_32"/>
</dbReference>
<dbReference type="SUPFAM" id="SSF53448">
    <property type="entry name" value="Nucleotide-diphospho-sugar transferases"/>
    <property type="match status" value="1"/>
</dbReference>
<dbReference type="Gene3D" id="3.90.550.20">
    <property type="match status" value="1"/>
</dbReference>
<evidence type="ECO:0000313" key="8">
    <source>
        <dbReference type="EMBL" id="KAG8445552.1"/>
    </source>
</evidence>
<dbReference type="GO" id="GO:0006493">
    <property type="term" value="P:protein O-linked glycosylation"/>
    <property type="evidence" value="ECO:0007669"/>
    <property type="project" value="TreeGrafter"/>
</dbReference>
<keyword evidence="4" id="KW-0808">Transferase</keyword>
<protein>
    <recommendedName>
        <fullName evidence="7">Alpha 1,4-glycosyltransferase domain-containing protein</fullName>
    </recommendedName>
</protein>
<dbReference type="GO" id="GO:0008375">
    <property type="term" value="F:acetylglucosaminyltransferase activity"/>
    <property type="evidence" value="ECO:0007669"/>
    <property type="project" value="TreeGrafter"/>
</dbReference>
<evidence type="ECO:0000256" key="4">
    <source>
        <dbReference type="ARBA" id="ARBA00022679"/>
    </source>
</evidence>
<keyword evidence="6" id="KW-0472">Membrane</keyword>
<comment type="subcellular location">
    <subcellularLocation>
        <location evidence="1">Golgi apparatus membrane</location>
        <topology evidence="1">Single-pass type II membrane protein</topology>
    </subcellularLocation>
</comment>
<feature type="domain" description="Alpha 1,4-glycosyltransferase" evidence="7">
    <location>
        <begin position="237"/>
        <end position="361"/>
    </location>
</feature>
<evidence type="ECO:0000256" key="3">
    <source>
        <dbReference type="ARBA" id="ARBA00022676"/>
    </source>
</evidence>
<dbReference type="PANTHER" id="PTHR12042:SF16">
    <property type="entry name" value="ALPHA-1,4-N-ACETYLGLUCOSAMINYLTRANSFERASE"/>
    <property type="match status" value="1"/>
</dbReference>
<dbReference type="PANTHER" id="PTHR12042">
    <property type="entry name" value="LACTOSYLCERAMIDE 4-ALPHA-GALACTOSYLTRANSFERASE ALPHA- 1,4-GALACTOSYLTRANSFERASE"/>
    <property type="match status" value="1"/>
</dbReference>
<dbReference type="EMBL" id="JAACNH010000004">
    <property type="protein sequence ID" value="KAG8445552.1"/>
    <property type="molecule type" value="Genomic_DNA"/>
</dbReference>
<proteinExistence type="inferred from homology"/>
<dbReference type="Pfam" id="PF04572">
    <property type="entry name" value="Gb3_synth"/>
    <property type="match status" value="1"/>
</dbReference>
<evidence type="ECO:0000256" key="6">
    <source>
        <dbReference type="ARBA" id="ARBA00023136"/>
    </source>
</evidence>
<keyword evidence="3" id="KW-0328">Glycosyltransferase</keyword>
<dbReference type="Pfam" id="PF04488">
    <property type="entry name" value="Gly_transf_sug"/>
    <property type="match status" value="1"/>
</dbReference>
<dbReference type="AlphaFoldDB" id="A0A8T2JMR1"/>
<dbReference type="InterPro" id="IPR007577">
    <property type="entry name" value="GlycoTrfase_DXD_sugar-bd_CS"/>
</dbReference>
<comment type="caution">
    <text evidence="8">The sequence shown here is derived from an EMBL/GenBank/DDBJ whole genome shotgun (WGS) entry which is preliminary data.</text>
</comment>
<keyword evidence="5" id="KW-0333">Golgi apparatus</keyword>
<accession>A0A8T2JMR1</accession>
<organism evidence="8 9">
    <name type="scientific">Hymenochirus boettgeri</name>
    <name type="common">Congo dwarf clawed frog</name>
    <dbReference type="NCBI Taxonomy" id="247094"/>
    <lineage>
        <taxon>Eukaryota</taxon>
        <taxon>Metazoa</taxon>
        <taxon>Chordata</taxon>
        <taxon>Craniata</taxon>
        <taxon>Vertebrata</taxon>
        <taxon>Euteleostomi</taxon>
        <taxon>Amphibia</taxon>
        <taxon>Batrachia</taxon>
        <taxon>Anura</taxon>
        <taxon>Pipoidea</taxon>
        <taxon>Pipidae</taxon>
        <taxon>Pipinae</taxon>
        <taxon>Hymenochirus</taxon>
    </lineage>
</organism>
<dbReference type="InterPro" id="IPR029044">
    <property type="entry name" value="Nucleotide-diphossugar_trans"/>
</dbReference>
<dbReference type="Proteomes" id="UP000812440">
    <property type="component" value="Chromosome 5"/>
</dbReference>
<reference evidence="8" key="1">
    <citation type="thesis" date="2020" institute="ProQuest LLC" country="789 East Eisenhower Parkway, Ann Arbor, MI, USA">
        <title>Comparative Genomics and Chromosome Evolution.</title>
        <authorList>
            <person name="Mudd A.B."/>
        </authorList>
    </citation>
    <scope>NUCLEOTIDE SEQUENCE</scope>
    <source>
        <strain evidence="8">Female2</strain>
        <tissue evidence="8">Blood</tissue>
    </source>
</reference>
<name>A0A8T2JMR1_9PIPI</name>
<evidence type="ECO:0000256" key="2">
    <source>
        <dbReference type="ARBA" id="ARBA00009003"/>
    </source>
</evidence>
<evidence type="ECO:0000256" key="1">
    <source>
        <dbReference type="ARBA" id="ARBA00004323"/>
    </source>
</evidence>